<dbReference type="InterPro" id="IPR039261">
    <property type="entry name" value="FNR_nucleotide-bd"/>
</dbReference>
<dbReference type="Gene3D" id="3.40.50.80">
    <property type="entry name" value="Nucleotide-binding domain of ferredoxin-NADP reductase (FNR) module"/>
    <property type="match status" value="1"/>
</dbReference>
<accession>A0A974SNI9</accession>
<dbReference type="GO" id="GO:0004324">
    <property type="term" value="F:ferredoxin-NADP+ reductase activity"/>
    <property type="evidence" value="ECO:0007669"/>
    <property type="project" value="UniProtKB-EC"/>
</dbReference>
<evidence type="ECO:0000256" key="4">
    <source>
        <dbReference type="ARBA" id="ARBA00047776"/>
    </source>
</evidence>
<evidence type="ECO:0000256" key="3">
    <source>
        <dbReference type="ARBA" id="ARBA00022741"/>
    </source>
</evidence>
<gene>
    <name evidence="6" type="ORF">IWH25_14705</name>
</gene>
<dbReference type="Proteomes" id="UP000663444">
    <property type="component" value="Chromosome"/>
</dbReference>
<dbReference type="RefSeq" id="WP_203386517.1">
    <property type="nucleotide sequence ID" value="NZ_CP064781.1"/>
</dbReference>
<dbReference type="KEGG" id="ares:IWH25_14705"/>
<dbReference type="SUPFAM" id="SSF63380">
    <property type="entry name" value="Riboflavin synthase domain-like"/>
    <property type="match status" value="1"/>
</dbReference>
<evidence type="ECO:0000313" key="7">
    <source>
        <dbReference type="Proteomes" id="UP000663444"/>
    </source>
</evidence>
<dbReference type="EMBL" id="CP064781">
    <property type="protein sequence ID" value="QRJ62993.1"/>
    <property type="molecule type" value="Genomic_DNA"/>
</dbReference>
<dbReference type="Gene3D" id="2.40.30.10">
    <property type="entry name" value="Translation factors"/>
    <property type="match status" value="1"/>
</dbReference>
<evidence type="ECO:0000256" key="1">
    <source>
        <dbReference type="ARBA" id="ARBA00008312"/>
    </source>
</evidence>
<dbReference type="GO" id="GO:0042167">
    <property type="term" value="P:heme catabolic process"/>
    <property type="evidence" value="ECO:0007669"/>
    <property type="project" value="TreeGrafter"/>
</dbReference>
<dbReference type="SUPFAM" id="SSF52343">
    <property type="entry name" value="Ferredoxin reductase-like, C-terminal NADP-linked domain"/>
    <property type="match status" value="1"/>
</dbReference>
<evidence type="ECO:0000259" key="5">
    <source>
        <dbReference type="PROSITE" id="PS51384"/>
    </source>
</evidence>
<comment type="similarity">
    <text evidence="1">Belongs to the ferredoxin--NADP reductase type 1 family.</text>
</comment>
<dbReference type="EC" id="1.18.1.2" evidence="2"/>
<dbReference type="InterPro" id="IPR001433">
    <property type="entry name" value="OxRdtase_FAD/NAD-bd"/>
</dbReference>
<sequence>MTAESDRYTRETITAIHRWAPDLFTFRISRPAGYAFVAGQYGRLGFAAGDDIVWRPYSMVCARAAAELEFYSIIVPGGAFSTRLAAARVGNEILVDRRSFGFLTLDAFADGRDLWLLASGTGLGPFVAILREPECWRRFARLIVVHSVRTGRELAYRETIAELAASPPANGAPAATLRYLPVVTRETVDGALGERVTTLLADGRLEQHAGATIDAANSRIMVCGNPDLAKALRAQLTARGLAVGHRGVPGQLAFENYW</sequence>
<dbReference type="InterPro" id="IPR017927">
    <property type="entry name" value="FAD-bd_FR_type"/>
</dbReference>
<dbReference type="InterPro" id="IPR017938">
    <property type="entry name" value="Riboflavin_synthase-like_b-brl"/>
</dbReference>
<evidence type="ECO:0000256" key="2">
    <source>
        <dbReference type="ARBA" id="ARBA00013223"/>
    </source>
</evidence>
<evidence type="ECO:0000313" key="6">
    <source>
        <dbReference type="EMBL" id="QRJ62993.1"/>
    </source>
</evidence>
<dbReference type="CDD" id="cd06195">
    <property type="entry name" value="FNR1"/>
    <property type="match status" value="1"/>
</dbReference>
<dbReference type="PANTHER" id="PTHR47878:SF2">
    <property type="entry name" value="OXIDOREDUCTASE FAD_NAD(P)-BINDING DOMAIN PROTEIN"/>
    <property type="match status" value="1"/>
</dbReference>
<dbReference type="PANTHER" id="PTHR47878">
    <property type="entry name" value="OXIDOREDUCTASE FAD/NAD(P)-BINDING DOMAIN PROTEIN"/>
    <property type="match status" value="1"/>
</dbReference>
<organism evidence="6 7">
    <name type="scientific">Azospira restricta</name>
    <dbReference type="NCBI Taxonomy" id="404405"/>
    <lineage>
        <taxon>Bacteria</taxon>
        <taxon>Pseudomonadati</taxon>
        <taxon>Pseudomonadota</taxon>
        <taxon>Betaproteobacteria</taxon>
        <taxon>Rhodocyclales</taxon>
        <taxon>Rhodocyclaceae</taxon>
        <taxon>Azospira</taxon>
    </lineage>
</organism>
<dbReference type="AlphaFoldDB" id="A0A974SNI9"/>
<keyword evidence="3" id="KW-0547">Nucleotide-binding</keyword>
<protein>
    <recommendedName>
        <fullName evidence="2">ferredoxin--NADP(+) reductase</fullName>
        <ecNumber evidence="2">1.18.1.2</ecNumber>
    </recommendedName>
</protein>
<proteinExistence type="inferred from homology"/>
<dbReference type="PROSITE" id="PS51384">
    <property type="entry name" value="FAD_FR"/>
    <property type="match status" value="1"/>
</dbReference>
<dbReference type="InterPro" id="IPR051930">
    <property type="entry name" value="FNR_type-1"/>
</dbReference>
<feature type="domain" description="FAD-binding FR-type" evidence="5">
    <location>
        <begin position="6"/>
        <end position="106"/>
    </location>
</feature>
<name>A0A974SNI9_9RHOO</name>
<reference evidence="6" key="1">
    <citation type="submission" date="2020-11" db="EMBL/GenBank/DDBJ databases">
        <title>Azospira restricta DSM 18626 genome sequence.</title>
        <authorList>
            <person name="Moe W.M."/>
        </authorList>
    </citation>
    <scope>NUCLEOTIDE SEQUENCE</scope>
    <source>
        <strain evidence="6">DSM 18626</strain>
    </source>
</reference>
<keyword evidence="7" id="KW-1185">Reference proteome</keyword>
<dbReference type="GO" id="GO:0000166">
    <property type="term" value="F:nucleotide binding"/>
    <property type="evidence" value="ECO:0007669"/>
    <property type="project" value="UniProtKB-KW"/>
</dbReference>
<dbReference type="Pfam" id="PF00175">
    <property type="entry name" value="NAD_binding_1"/>
    <property type="match status" value="1"/>
</dbReference>
<comment type="catalytic activity">
    <reaction evidence="4">
        <text>2 reduced [2Fe-2S]-[ferredoxin] + NADP(+) + H(+) = 2 oxidized [2Fe-2S]-[ferredoxin] + NADPH</text>
        <dbReference type="Rhea" id="RHEA:20125"/>
        <dbReference type="Rhea" id="RHEA-COMP:10000"/>
        <dbReference type="Rhea" id="RHEA-COMP:10001"/>
        <dbReference type="ChEBI" id="CHEBI:15378"/>
        <dbReference type="ChEBI" id="CHEBI:33737"/>
        <dbReference type="ChEBI" id="CHEBI:33738"/>
        <dbReference type="ChEBI" id="CHEBI:57783"/>
        <dbReference type="ChEBI" id="CHEBI:58349"/>
        <dbReference type="EC" id="1.18.1.2"/>
    </reaction>
</comment>
<dbReference type="InterPro" id="IPR033892">
    <property type="entry name" value="FNR_bac"/>
</dbReference>
<dbReference type="GO" id="GO:0034599">
    <property type="term" value="P:cellular response to oxidative stress"/>
    <property type="evidence" value="ECO:0007669"/>
    <property type="project" value="TreeGrafter"/>
</dbReference>